<comment type="caution">
    <text evidence="1">The sequence shown here is derived from an EMBL/GenBank/DDBJ whole genome shotgun (WGS) entry which is preliminary data.</text>
</comment>
<dbReference type="Proteomes" id="UP001055811">
    <property type="component" value="Linkage Group LG08"/>
</dbReference>
<protein>
    <submittedName>
        <fullName evidence="1">Uncharacterized protein</fullName>
    </submittedName>
</protein>
<dbReference type="EMBL" id="CM042016">
    <property type="protein sequence ID" value="KAI3701255.1"/>
    <property type="molecule type" value="Genomic_DNA"/>
</dbReference>
<evidence type="ECO:0000313" key="2">
    <source>
        <dbReference type="Proteomes" id="UP001055811"/>
    </source>
</evidence>
<reference evidence="1 2" key="2">
    <citation type="journal article" date="2022" name="Mol. Ecol. Resour.">
        <title>The genomes of chicory, endive, great burdock and yacon provide insights into Asteraceae paleo-polyploidization history and plant inulin production.</title>
        <authorList>
            <person name="Fan W."/>
            <person name="Wang S."/>
            <person name="Wang H."/>
            <person name="Wang A."/>
            <person name="Jiang F."/>
            <person name="Liu H."/>
            <person name="Zhao H."/>
            <person name="Xu D."/>
            <person name="Zhang Y."/>
        </authorList>
    </citation>
    <scope>NUCLEOTIDE SEQUENCE [LARGE SCALE GENOMIC DNA]</scope>
    <source>
        <strain evidence="2">cv. Punajuju</strain>
        <tissue evidence="1">Leaves</tissue>
    </source>
</reference>
<keyword evidence="2" id="KW-1185">Reference proteome</keyword>
<proteinExistence type="predicted"/>
<accession>A0ACB8ZUA8</accession>
<name>A0ACB8ZUA8_CICIN</name>
<evidence type="ECO:0000313" key="1">
    <source>
        <dbReference type="EMBL" id="KAI3701255.1"/>
    </source>
</evidence>
<reference evidence="2" key="1">
    <citation type="journal article" date="2022" name="Mol. Ecol. Resour.">
        <title>The genomes of chicory, endive, great burdock and yacon provide insights into Asteraceae palaeo-polyploidization history and plant inulin production.</title>
        <authorList>
            <person name="Fan W."/>
            <person name="Wang S."/>
            <person name="Wang H."/>
            <person name="Wang A."/>
            <person name="Jiang F."/>
            <person name="Liu H."/>
            <person name="Zhao H."/>
            <person name="Xu D."/>
            <person name="Zhang Y."/>
        </authorList>
    </citation>
    <scope>NUCLEOTIDE SEQUENCE [LARGE SCALE GENOMIC DNA]</scope>
    <source>
        <strain evidence="2">cv. Punajuju</strain>
    </source>
</reference>
<organism evidence="1 2">
    <name type="scientific">Cichorium intybus</name>
    <name type="common">Chicory</name>
    <dbReference type="NCBI Taxonomy" id="13427"/>
    <lineage>
        <taxon>Eukaryota</taxon>
        <taxon>Viridiplantae</taxon>
        <taxon>Streptophyta</taxon>
        <taxon>Embryophyta</taxon>
        <taxon>Tracheophyta</taxon>
        <taxon>Spermatophyta</taxon>
        <taxon>Magnoliopsida</taxon>
        <taxon>eudicotyledons</taxon>
        <taxon>Gunneridae</taxon>
        <taxon>Pentapetalae</taxon>
        <taxon>asterids</taxon>
        <taxon>campanulids</taxon>
        <taxon>Asterales</taxon>
        <taxon>Asteraceae</taxon>
        <taxon>Cichorioideae</taxon>
        <taxon>Cichorieae</taxon>
        <taxon>Cichoriinae</taxon>
        <taxon>Cichorium</taxon>
    </lineage>
</organism>
<sequence length="145" mass="15430">MAKLRGGSCTTATSDEADTVIYRAEYLLQNNGFGKYSLTKNNCEDFCLYCKTGLRIIGAHGMKSSGQVAAAVNYTLYGAAPAAGIVVSSIILAPPITIAVLTAATPMAVGYRIFKRLKADIGSRNDVEKVPVEVLADKMRAQGFM</sequence>
<gene>
    <name evidence="1" type="ORF">L2E82_45905</name>
</gene>